<keyword evidence="6" id="KW-0687">Ribonucleoprotein</keyword>
<accession>A0AA87YUR1</accession>
<keyword evidence="5" id="KW-0496">Mitochondrion</keyword>
<comment type="subcellular location">
    <subcellularLocation>
        <location evidence="1">Mitochondrion</location>
    </subcellularLocation>
</comment>
<dbReference type="GO" id="GO:0003735">
    <property type="term" value="F:structural constituent of ribosome"/>
    <property type="evidence" value="ECO:0007669"/>
    <property type="project" value="TreeGrafter"/>
</dbReference>
<evidence type="ECO:0000256" key="1">
    <source>
        <dbReference type="ARBA" id="ARBA00004173"/>
    </source>
</evidence>
<comment type="caution">
    <text evidence="9">The sequence shown here is derived from an EMBL/GenBank/DDBJ whole genome shotgun (WGS) entry which is preliminary data.</text>
</comment>
<evidence type="ECO:0000313" key="10">
    <source>
        <dbReference type="Proteomes" id="UP001187192"/>
    </source>
</evidence>
<evidence type="ECO:0000256" key="6">
    <source>
        <dbReference type="ARBA" id="ARBA00023274"/>
    </source>
</evidence>
<dbReference type="Proteomes" id="UP001187192">
    <property type="component" value="Unassembled WGS sequence"/>
</dbReference>
<comment type="similarity">
    <text evidence="2">Belongs to the mitochondrion-specific ribosomal protein mS29 family.</text>
</comment>
<feature type="region of interest" description="Disordered" evidence="8">
    <location>
        <begin position="77"/>
        <end position="96"/>
    </location>
</feature>
<evidence type="ECO:0000256" key="3">
    <source>
        <dbReference type="ARBA" id="ARBA00022946"/>
    </source>
</evidence>
<keyword evidence="4" id="KW-0689">Ribosomal protein</keyword>
<keyword evidence="10" id="KW-1185">Reference proteome</keyword>
<feature type="region of interest" description="Disordered" evidence="8">
    <location>
        <begin position="1"/>
        <end position="54"/>
    </location>
</feature>
<evidence type="ECO:0000256" key="4">
    <source>
        <dbReference type="ARBA" id="ARBA00022980"/>
    </source>
</evidence>
<evidence type="ECO:0000256" key="5">
    <source>
        <dbReference type="ARBA" id="ARBA00023128"/>
    </source>
</evidence>
<dbReference type="PANTHER" id="PTHR12810:SF0">
    <property type="entry name" value="SMALL RIBOSOMAL SUBUNIT PROTEIN MS29"/>
    <property type="match status" value="1"/>
</dbReference>
<dbReference type="GO" id="GO:0005763">
    <property type="term" value="C:mitochondrial small ribosomal subunit"/>
    <property type="evidence" value="ECO:0007669"/>
    <property type="project" value="TreeGrafter"/>
</dbReference>
<dbReference type="EMBL" id="BTGU01000001">
    <property type="protein sequence ID" value="GMN23482.1"/>
    <property type="molecule type" value="Genomic_DNA"/>
</dbReference>
<organism evidence="9 10">
    <name type="scientific">Ficus carica</name>
    <name type="common">Common fig</name>
    <dbReference type="NCBI Taxonomy" id="3494"/>
    <lineage>
        <taxon>Eukaryota</taxon>
        <taxon>Viridiplantae</taxon>
        <taxon>Streptophyta</taxon>
        <taxon>Embryophyta</taxon>
        <taxon>Tracheophyta</taxon>
        <taxon>Spermatophyta</taxon>
        <taxon>Magnoliopsida</taxon>
        <taxon>eudicotyledons</taxon>
        <taxon>Gunneridae</taxon>
        <taxon>Pentapetalae</taxon>
        <taxon>rosids</taxon>
        <taxon>fabids</taxon>
        <taxon>Rosales</taxon>
        <taxon>Moraceae</taxon>
        <taxon>Ficeae</taxon>
        <taxon>Ficus</taxon>
    </lineage>
</organism>
<dbReference type="Pfam" id="PF10236">
    <property type="entry name" value="DAP3"/>
    <property type="match status" value="1"/>
</dbReference>
<sequence length="436" mass="49298">MMRSILRGATVARSSPPPWWSLSSTANYATTPRDTKSKIKRGKSTGKDAAADADADHASEIDAALFEEGARRRRLALDENDPSLDVGPNGRPLFTSTPALSQLTRADTGKYFKTEELDEVLPEGLPAGMEKEFKETLRSAVLVRQSFLDLRDNFRHIVDPPLSFPNSKDVKVRKQIVLDGPVSCGKSIALAMLVHWARDEGAGVGWIKDGSVSMALPEGSSLYDLINIGIKNTHAAVGVVVRLRKELSLVKDIPVLIAIDQYNNWFTFSEYEEPVTVRSTRPIHARELATVIYIMYENGMCAHFRYQLSERYITNRYAAYDKSLQVNAFRSMMHNDMMVGAFSHSTAVGKLRQQLPDIPVDTRVNLRRYTLEEAEAVSYYYLRQRLVPRAAFSDDGWKKMYYLSHGNGAELRWLMPFMQWRLDDTPYADSPYARKK</sequence>
<evidence type="ECO:0000256" key="8">
    <source>
        <dbReference type="SAM" id="MobiDB-lite"/>
    </source>
</evidence>
<protein>
    <recommendedName>
        <fullName evidence="7">Small ribosomal subunit protein mS29</fullName>
    </recommendedName>
</protein>
<evidence type="ECO:0000256" key="2">
    <source>
        <dbReference type="ARBA" id="ARBA00009863"/>
    </source>
</evidence>
<proteinExistence type="inferred from homology"/>
<gene>
    <name evidence="9" type="ORF">TIFTF001_000149</name>
</gene>
<dbReference type="InterPro" id="IPR019368">
    <property type="entry name" value="Ribosomal_mS29"/>
</dbReference>
<name>A0AA87YUR1_FICCA</name>
<reference evidence="9" key="1">
    <citation type="submission" date="2023-07" db="EMBL/GenBank/DDBJ databases">
        <title>draft genome sequence of fig (Ficus carica).</title>
        <authorList>
            <person name="Takahashi T."/>
            <person name="Nishimura K."/>
        </authorList>
    </citation>
    <scope>NUCLEOTIDE SEQUENCE</scope>
</reference>
<dbReference type="PANTHER" id="PTHR12810">
    <property type="entry name" value="MITOCHONDRIAL 28S RIBOSOMAL PROTEIN S29"/>
    <property type="match status" value="1"/>
</dbReference>
<keyword evidence="3" id="KW-0809">Transit peptide</keyword>
<dbReference type="AlphaFoldDB" id="A0AA87YUR1"/>
<feature type="compositionally biased region" description="Basic and acidic residues" evidence="8">
    <location>
        <begin position="45"/>
        <end position="54"/>
    </location>
</feature>
<evidence type="ECO:0000313" key="9">
    <source>
        <dbReference type="EMBL" id="GMN23482.1"/>
    </source>
</evidence>
<evidence type="ECO:0000256" key="7">
    <source>
        <dbReference type="ARBA" id="ARBA00035140"/>
    </source>
</evidence>